<dbReference type="SUPFAM" id="SSF46785">
    <property type="entry name" value="Winged helix' DNA-binding domain"/>
    <property type="match status" value="1"/>
</dbReference>
<dbReference type="PRINTS" id="PR00778">
    <property type="entry name" value="HTHARSR"/>
</dbReference>
<dbReference type="AlphaFoldDB" id="A0A1G9N771"/>
<evidence type="ECO:0000256" key="1">
    <source>
        <dbReference type="ARBA" id="ARBA00023015"/>
    </source>
</evidence>
<gene>
    <name evidence="5" type="ORF">SAMN04515677_103498</name>
</gene>
<reference evidence="5 6" key="1">
    <citation type="submission" date="2016-10" db="EMBL/GenBank/DDBJ databases">
        <authorList>
            <person name="de Groot N.N."/>
        </authorList>
    </citation>
    <scope>NUCLEOTIDE SEQUENCE [LARGE SCALE GENOMIC DNA]</scope>
    <source>
        <strain evidence="5 6">DSM 797</strain>
    </source>
</reference>
<keyword evidence="2 5" id="KW-0238">DNA-binding</keyword>
<sequence length="126" mass="14629">MKDIVNVFKSMGDETRVKILLLLAHKNVCAKGIAKHVNISEAAVSQHIKVLKQNNLITGYKDGYYVIYHINKELFQKSKDFLGSLINEDLQDYKEKFDIQEFNILDCKTNCKSMKKCCKKRLEEEI</sequence>
<keyword evidence="3" id="KW-0804">Transcription</keyword>
<dbReference type="EMBL" id="FNGW01000003">
    <property type="protein sequence ID" value="SDL82141.1"/>
    <property type="molecule type" value="Genomic_DNA"/>
</dbReference>
<dbReference type="Gene3D" id="1.10.10.10">
    <property type="entry name" value="Winged helix-like DNA-binding domain superfamily/Winged helix DNA-binding domain"/>
    <property type="match status" value="1"/>
</dbReference>
<dbReference type="CDD" id="cd00090">
    <property type="entry name" value="HTH_ARSR"/>
    <property type="match status" value="1"/>
</dbReference>
<dbReference type="PROSITE" id="PS50987">
    <property type="entry name" value="HTH_ARSR_2"/>
    <property type="match status" value="1"/>
</dbReference>
<dbReference type="InterPro" id="IPR036390">
    <property type="entry name" value="WH_DNA-bd_sf"/>
</dbReference>
<dbReference type="RefSeq" id="WP_092725210.1">
    <property type="nucleotide sequence ID" value="NZ_FNGW01000003.1"/>
</dbReference>
<feature type="domain" description="HTH arsR-type" evidence="4">
    <location>
        <begin position="1"/>
        <end position="97"/>
    </location>
</feature>
<dbReference type="GO" id="GO:0003677">
    <property type="term" value="F:DNA binding"/>
    <property type="evidence" value="ECO:0007669"/>
    <property type="project" value="UniProtKB-KW"/>
</dbReference>
<protein>
    <submittedName>
        <fullName evidence="5">DNA-binding transcriptional regulator, ArsR family</fullName>
    </submittedName>
</protein>
<evidence type="ECO:0000313" key="6">
    <source>
        <dbReference type="Proteomes" id="UP000199068"/>
    </source>
</evidence>
<dbReference type="InterPro" id="IPR051081">
    <property type="entry name" value="HTH_MetalResp_TranReg"/>
</dbReference>
<dbReference type="Proteomes" id="UP000199068">
    <property type="component" value="Unassembled WGS sequence"/>
</dbReference>
<evidence type="ECO:0000313" key="5">
    <source>
        <dbReference type="EMBL" id="SDL82141.1"/>
    </source>
</evidence>
<evidence type="ECO:0000256" key="3">
    <source>
        <dbReference type="ARBA" id="ARBA00023163"/>
    </source>
</evidence>
<organism evidence="5 6">
    <name type="scientific">Romboutsia lituseburensis DSM 797</name>
    <dbReference type="NCBI Taxonomy" id="1121325"/>
    <lineage>
        <taxon>Bacteria</taxon>
        <taxon>Bacillati</taxon>
        <taxon>Bacillota</taxon>
        <taxon>Clostridia</taxon>
        <taxon>Peptostreptococcales</taxon>
        <taxon>Peptostreptococcaceae</taxon>
        <taxon>Romboutsia</taxon>
    </lineage>
</organism>
<keyword evidence="6" id="KW-1185">Reference proteome</keyword>
<dbReference type="SMART" id="SM00418">
    <property type="entry name" value="HTH_ARSR"/>
    <property type="match status" value="1"/>
</dbReference>
<dbReference type="PANTHER" id="PTHR33154:SF33">
    <property type="entry name" value="TRANSCRIPTIONAL REPRESSOR SDPR"/>
    <property type="match status" value="1"/>
</dbReference>
<dbReference type="Pfam" id="PF01022">
    <property type="entry name" value="HTH_5"/>
    <property type="match status" value="1"/>
</dbReference>
<dbReference type="NCBIfam" id="NF033788">
    <property type="entry name" value="HTH_metalloreg"/>
    <property type="match status" value="1"/>
</dbReference>
<dbReference type="STRING" id="1121325.SAMN04515677_103498"/>
<dbReference type="InterPro" id="IPR036388">
    <property type="entry name" value="WH-like_DNA-bd_sf"/>
</dbReference>
<evidence type="ECO:0000256" key="2">
    <source>
        <dbReference type="ARBA" id="ARBA00023125"/>
    </source>
</evidence>
<dbReference type="GO" id="GO:0003700">
    <property type="term" value="F:DNA-binding transcription factor activity"/>
    <property type="evidence" value="ECO:0007669"/>
    <property type="project" value="InterPro"/>
</dbReference>
<proteinExistence type="predicted"/>
<name>A0A1G9N771_9FIRM</name>
<dbReference type="InterPro" id="IPR011991">
    <property type="entry name" value="ArsR-like_HTH"/>
</dbReference>
<keyword evidence="1" id="KW-0805">Transcription regulation</keyword>
<evidence type="ECO:0000259" key="4">
    <source>
        <dbReference type="PROSITE" id="PS50987"/>
    </source>
</evidence>
<accession>A0A1G9N771</accession>
<dbReference type="PANTHER" id="PTHR33154">
    <property type="entry name" value="TRANSCRIPTIONAL REGULATOR, ARSR FAMILY"/>
    <property type="match status" value="1"/>
</dbReference>
<dbReference type="InterPro" id="IPR001845">
    <property type="entry name" value="HTH_ArsR_DNA-bd_dom"/>
</dbReference>